<comment type="caution">
    <text evidence="2">The sequence shown here is derived from an EMBL/GenBank/DDBJ whole genome shotgun (WGS) entry which is preliminary data.</text>
</comment>
<accession>A0A849ASV3</accession>
<proteinExistence type="predicted"/>
<dbReference type="Proteomes" id="UP000549517">
    <property type="component" value="Unassembled WGS sequence"/>
</dbReference>
<evidence type="ECO:0000313" key="3">
    <source>
        <dbReference type="Proteomes" id="UP000549517"/>
    </source>
</evidence>
<reference evidence="2 3" key="1">
    <citation type="submission" date="2020-05" db="EMBL/GenBank/DDBJ databases">
        <title>MicrobeNet Type strains.</title>
        <authorList>
            <person name="Nicholson A.C."/>
        </authorList>
    </citation>
    <scope>NUCLEOTIDE SEQUENCE [LARGE SCALE GENOMIC DNA]</scope>
    <source>
        <strain evidence="2 3">CCUG 46604</strain>
    </source>
</reference>
<dbReference type="GeneID" id="86843577"/>
<gene>
    <name evidence="2" type="ORF">HLA91_05695</name>
</gene>
<feature type="transmembrane region" description="Helical" evidence="1">
    <location>
        <begin position="20"/>
        <end position="40"/>
    </location>
</feature>
<name>A0A849ASV3_9MICO</name>
<dbReference type="EMBL" id="JABEMC010000003">
    <property type="protein sequence ID" value="NNG78872.1"/>
    <property type="molecule type" value="Genomic_DNA"/>
</dbReference>
<keyword evidence="1" id="KW-0812">Transmembrane</keyword>
<dbReference type="AlphaFoldDB" id="A0A849ASV3"/>
<keyword evidence="1" id="KW-0472">Membrane</keyword>
<sequence length="66" mass="7226">MDTKKSQEIFPTLMTAALRLGILCRLWQLVMVWVVLVTLVPPSMSPGHRGDVRAACEDVSSGSRAV</sequence>
<protein>
    <submittedName>
        <fullName evidence="2">Uncharacterized protein</fullName>
    </submittedName>
</protein>
<evidence type="ECO:0000256" key="1">
    <source>
        <dbReference type="SAM" id="Phobius"/>
    </source>
</evidence>
<dbReference type="RefSeq" id="WP_170273904.1">
    <property type="nucleotide sequence ID" value="NZ_BAAAKH010000001.1"/>
</dbReference>
<keyword evidence="1" id="KW-1133">Transmembrane helix</keyword>
<organism evidence="2 3">
    <name type="scientific">Brevibacterium luteolum</name>
    <dbReference type="NCBI Taxonomy" id="199591"/>
    <lineage>
        <taxon>Bacteria</taxon>
        <taxon>Bacillati</taxon>
        <taxon>Actinomycetota</taxon>
        <taxon>Actinomycetes</taxon>
        <taxon>Micrococcales</taxon>
        <taxon>Brevibacteriaceae</taxon>
        <taxon>Brevibacterium</taxon>
    </lineage>
</organism>
<evidence type="ECO:0000313" key="2">
    <source>
        <dbReference type="EMBL" id="NNG78872.1"/>
    </source>
</evidence>